<dbReference type="Proteomes" id="UP001140949">
    <property type="component" value="Unassembled WGS sequence"/>
</dbReference>
<dbReference type="EMBL" id="JANAVB010007600">
    <property type="protein sequence ID" value="KAJ6842451.1"/>
    <property type="molecule type" value="Genomic_DNA"/>
</dbReference>
<dbReference type="Gene3D" id="3.60.110.10">
    <property type="entry name" value="Carbon-nitrogen hydrolase"/>
    <property type="match status" value="1"/>
</dbReference>
<reference evidence="1" key="1">
    <citation type="journal article" date="2023" name="GigaByte">
        <title>Genome assembly of the bearded iris, Iris pallida Lam.</title>
        <authorList>
            <person name="Bruccoleri R.E."/>
            <person name="Oakeley E.J."/>
            <person name="Faust A.M.E."/>
            <person name="Altorfer M."/>
            <person name="Dessus-Babus S."/>
            <person name="Burckhardt D."/>
            <person name="Oertli M."/>
            <person name="Naumann U."/>
            <person name="Petersen F."/>
            <person name="Wong J."/>
        </authorList>
    </citation>
    <scope>NUCLEOTIDE SEQUENCE</scope>
    <source>
        <strain evidence="1">GSM-AAB239-AS_SAM_17_03QT</strain>
    </source>
</reference>
<gene>
    <name evidence="1" type="ORF">M6B38_301380</name>
</gene>
<evidence type="ECO:0000313" key="1">
    <source>
        <dbReference type="EMBL" id="KAJ6842451.1"/>
    </source>
</evidence>
<evidence type="ECO:0000313" key="2">
    <source>
        <dbReference type="Proteomes" id="UP001140949"/>
    </source>
</evidence>
<organism evidence="1 2">
    <name type="scientific">Iris pallida</name>
    <name type="common">Sweet iris</name>
    <dbReference type="NCBI Taxonomy" id="29817"/>
    <lineage>
        <taxon>Eukaryota</taxon>
        <taxon>Viridiplantae</taxon>
        <taxon>Streptophyta</taxon>
        <taxon>Embryophyta</taxon>
        <taxon>Tracheophyta</taxon>
        <taxon>Spermatophyta</taxon>
        <taxon>Magnoliopsida</taxon>
        <taxon>Liliopsida</taxon>
        <taxon>Asparagales</taxon>
        <taxon>Iridaceae</taxon>
        <taxon>Iridoideae</taxon>
        <taxon>Irideae</taxon>
        <taxon>Iris</taxon>
    </lineage>
</organism>
<dbReference type="InterPro" id="IPR036526">
    <property type="entry name" value="C-N_Hydrolase_sf"/>
</dbReference>
<proteinExistence type="predicted"/>
<comment type="caution">
    <text evidence="1">The sequence shown here is derived from an EMBL/GenBank/DDBJ whole genome shotgun (WGS) entry which is preliminary data.</text>
</comment>
<sequence length="119" mass="13847">MIEKGKVEHYKGFYSEFQTEEHVLKVFDDISMKKEGTVSVCLVPNSITLSTSIPFLDQKKAILGKVKPVTDVAGVSCVNFWRLHEAWMIPFAFYTREKRWCKFARLVDREPTQFLQDLV</sequence>
<protein>
    <submittedName>
        <fullName evidence="1">Beta-ureidopropionase</fullName>
    </submittedName>
</protein>
<keyword evidence="2" id="KW-1185">Reference proteome</keyword>
<dbReference type="AlphaFoldDB" id="A0AAX6HP77"/>
<reference evidence="1" key="2">
    <citation type="submission" date="2023-04" db="EMBL/GenBank/DDBJ databases">
        <authorList>
            <person name="Bruccoleri R.E."/>
            <person name="Oakeley E.J."/>
            <person name="Faust A.-M."/>
            <person name="Dessus-Babus S."/>
            <person name="Altorfer M."/>
            <person name="Burckhardt D."/>
            <person name="Oertli M."/>
            <person name="Naumann U."/>
            <person name="Petersen F."/>
            <person name="Wong J."/>
        </authorList>
    </citation>
    <scope>NUCLEOTIDE SEQUENCE</scope>
    <source>
        <strain evidence="1">GSM-AAB239-AS_SAM_17_03QT</strain>
        <tissue evidence="1">Leaf</tissue>
    </source>
</reference>
<name>A0AAX6HP77_IRIPA</name>
<accession>A0AAX6HP77</accession>